<sequence length="575" mass="64750">MESQACCEHDDVPGIRLIILNLPEDEGEGLGFRLTRTLWDPYPWVHDVTSGSRAESAGLKAGDCLLQADGKDLLGLPVGQVAGIIRGNGDSHGVSLLVWNCGVDPKDDPELLWSAGGGSRGEKSRRALSGVVRALSCCVCAATAVSALNCARSHLYCEGCWSRLEKCALCREPLPAKESPYAKNLVAEQVFEAIATEYEIKESMKKNQTCSAYNSPNRSPNVSPSPSRKGQYQLSMMNRRINSAKYSSDPNLRRSLNSENKKLSNLVDSSYTEDELKVHLESDHNRVKIETYEFKCATCEKVFSSERACASHQRVHMGPQIKVKREPQTPEELQERRRLMGVKKHVCEVCGKMYATNAALRYHQRIHTGERPYKCHLCPKAFTMPLFLQIHNRTHTGERPYACPHCPKAFSNKAALLRHDRVHTGIKPYGCPQCGKTFTQSNSMKLHVKTVHLKMPAPYKSKARKLKEAAKRMEAELKINKGSVNIETKAIKLDDGTDVIPPECVKTEMEVYDDETVYAEEADVEEIYEEVPMYEGGLFRDVKEEDQEEEIFYYEQEVDDSEVLYEEVYEVTEVL</sequence>
<proteinExistence type="predicted"/>
<dbReference type="SMART" id="SM00355">
    <property type="entry name" value="ZnF_C2H2"/>
    <property type="match status" value="5"/>
</dbReference>
<dbReference type="PROSITE" id="PS50106">
    <property type="entry name" value="PDZ"/>
    <property type="match status" value="1"/>
</dbReference>
<evidence type="ECO:0000256" key="2">
    <source>
        <dbReference type="ARBA" id="ARBA00022737"/>
    </source>
</evidence>
<comment type="caution">
    <text evidence="9">The sequence shown here is derived from an EMBL/GenBank/DDBJ whole genome shotgun (WGS) entry which is preliminary data.</text>
</comment>
<dbReference type="Gene3D" id="3.30.160.60">
    <property type="entry name" value="Classic Zinc Finger"/>
    <property type="match status" value="5"/>
</dbReference>
<keyword evidence="4" id="KW-0862">Zinc</keyword>
<keyword evidence="1" id="KW-0479">Metal-binding</keyword>
<gene>
    <name evidence="9" type="ORF">LNINA_LOCUS7367</name>
</gene>
<evidence type="ECO:0000313" key="10">
    <source>
        <dbReference type="Proteomes" id="UP001497472"/>
    </source>
</evidence>
<feature type="domain" description="C2H2-type" evidence="8">
    <location>
        <begin position="429"/>
        <end position="452"/>
    </location>
</feature>
<dbReference type="PROSITE" id="PS50157">
    <property type="entry name" value="ZINC_FINGER_C2H2_2"/>
    <property type="match status" value="5"/>
</dbReference>
<dbReference type="Pfam" id="PF00096">
    <property type="entry name" value="zf-C2H2"/>
    <property type="match status" value="4"/>
</dbReference>
<evidence type="ECO:0000256" key="1">
    <source>
        <dbReference type="ARBA" id="ARBA00022723"/>
    </source>
</evidence>
<dbReference type="GO" id="GO:0045893">
    <property type="term" value="P:positive regulation of DNA-templated transcription"/>
    <property type="evidence" value="ECO:0007669"/>
    <property type="project" value="UniProtKB-ARBA"/>
</dbReference>
<dbReference type="FunFam" id="3.30.160.60:FF:000478">
    <property type="entry name" value="Zinc finger protein 133"/>
    <property type="match status" value="1"/>
</dbReference>
<evidence type="ECO:0000256" key="4">
    <source>
        <dbReference type="ARBA" id="ARBA00022833"/>
    </source>
</evidence>
<accession>A0AAV1JG55</accession>
<dbReference type="GO" id="GO:0003682">
    <property type="term" value="F:chromatin binding"/>
    <property type="evidence" value="ECO:0007669"/>
    <property type="project" value="UniProtKB-ARBA"/>
</dbReference>
<dbReference type="FunFam" id="3.30.160.60:FF:000690">
    <property type="entry name" value="Zinc finger protein 354C"/>
    <property type="match status" value="1"/>
</dbReference>
<dbReference type="SUPFAM" id="SSF50156">
    <property type="entry name" value="PDZ domain-like"/>
    <property type="match status" value="1"/>
</dbReference>
<dbReference type="InterPro" id="IPR013083">
    <property type="entry name" value="Znf_RING/FYVE/PHD"/>
</dbReference>
<dbReference type="InterPro" id="IPR013087">
    <property type="entry name" value="Znf_C2H2_type"/>
</dbReference>
<dbReference type="Gene3D" id="2.30.42.10">
    <property type="match status" value="1"/>
</dbReference>
<reference evidence="9 10" key="1">
    <citation type="submission" date="2023-11" db="EMBL/GenBank/DDBJ databases">
        <authorList>
            <person name="Okamura Y."/>
        </authorList>
    </citation>
    <scope>NUCLEOTIDE SEQUENCE [LARGE SCALE GENOMIC DNA]</scope>
</reference>
<dbReference type="InterPro" id="IPR041489">
    <property type="entry name" value="PDZ_6"/>
</dbReference>
<evidence type="ECO:0000256" key="6">
    <source>
        <dbReference type="SAM" id="MobiDB-lite"/>
    </source>
</evidence>
<feature type="domain" description="C2H2-type" evidence="8">
    <location>
        <begin position="345"/>
        <end position="372"/>
    </location>
</feature>
<dbReference type="GO" id="GO:0000981">
    <property type="term" value="F:DNA-binding transcription factor activity, RNA polymerase II-specific"/>
    <property type="evidence" value="ECO:0007669"/>
    <property type="project" value="TreeGrafter"/>
</dbReference>
<dbReference type="Pfam" id="PF17820">
    <property type="entry name" value="PDZ_6"/>
    <property type="match status" value="1"/>
</dbReference>
<feature type="domain" description="C2H2-type" evidence="8">
    <location>
        <begin position="401"/>
        <end position="428"/>
    </location>
</feature>
<keyword evidence="10" id="KW-1185">Reference proteome</keyword>
<evidence type="ECO:0000313" key="9">
    <source>
        <dbReference type="EMBL" id="CAK1547931.1"/>
    </source>
</evidence>
<feature type="domain" description="C2H2-type" evidence="8">
    <location>
        <begin position="373"/>
        <end position="400"/>
    </location>
</feature>
<evidence type="ECO:0000259" key="8">
    <source>
        <dbReference type="PROSITE" id="PS50157"/>
    </source>
</evidence>
<dbReference type="GO" id="GO:0000785">
    <property type="term" value="C:chromatin"/>
    <property type="evidence" value="ECO:0007669"/>
    <property type="project" value="UniProtKB-ARBA"/>
</dbReference>
<dbReference type="EMBL" id="CAVLEF010000010">
    <property type="protein sequence ID" value="CAK1547931.1"/>
    <property type="molecule type" value="Genomic_DNA"/>
</dbReference>
<dbReference type="GO" id="GO:0000978">
    <property type="term" value="F:RNA polymerase II cis-regulatory region sequence-specific DNA binding"/>
    <property type="evidence" value="ECO:0007669"/>
    <property type="project" value="TreeGrafter"/>
</dbReference>
<dbReference type="PROSITE" id="PS00028">
    <property type="entry name" value="ZINC_FINGER_C2H2_1"/>
    <property type="match status" value="5"/>
</dbReference>
<evidence type="ECO:0000256" key="3">
    <source>
        <dbReference type="ARBA" id="ARBA00022771"/>
    </source>
</evidence>
<dbReference type="InterPro" id="IPR036236">
    <property type="entry name" value="Znf_C2H2_sf"/>
</dbReference>
<keyword evidence="2" id="KW-0677">Repeat</keyword>
<keyword evidence="3 5" id="KW-0863">Zinc-finger</keyword>
<dbReference type="PANTHER" id="PTHR23235:SF120">
    <property type="entry name" value="KRUPPEL-LIKE FACTOR 15"/>
    <property type="match status" value="1"/>
</dbReference>
<evidence type="ECO:0000256" key="5">
    <source>
        <dbReference type="PROSITE-ProRule" id="PRU00042"/>
    </source>
</evidence>
<evidence type="ECO:0000259" key="7">
    <source>
        <dbReference type="PROSITE" id="PS50106"/>
    </source>
</evidence>
<feature type="compositionally biased region" description="Low complexity" evidence="6">
    <location>
        <begin position="214"/>
        <end position="228"/>
    </location>
</feature>
<dbReference type="AlphaFoldDB" id="A0AAV1JG55"/>
<dbReference type="Proteomes" id="UP001497472">
    <property type="component" value="Unassembled WGS sequence"/>
</dbReference>
<dbReference type="InterPro" id="IPR036034">
    <property type="entry name" value="PDZ_sf"/>
</dbReference>
<dbReference type="PANTHER" id="PTHR23235">
    <property type="entry name" value="KRUEPPEL-LIKE TRANSCRIPTION FACTOR"/>
    <property type="match status" value="1"/>
</dbReference>
<dbReference type="FunFam" id="3.30.160.60:FF:001732">
    <property type="entry name" value="Zgc:162936"/>
    <property type="match status" value="1"/>
</dbReference>
<feature type="region of interest" description="Disordered" evidence="6">
    <location>
        <begin position="209"/>
        <end position="231"/>
    </location>
</feature>
<protein>
    <submittedName>
        <fullName evidence="9">Uncharacterized protein</fullName>
    </submittedName>
</protein>
<organism evidence="9 10">
    <name type="scientific">Leptosia nina</name>
    <dbReference type="NCBI Taxonomy" id="320188"/>
    <lineage>
        <taxon>Eukaryota</taxon>
        <taxon>Metazoa</taxon>
        <taxon>Ecdysozoa</taxon>
        <taxon>Arthropoda</taxon>
        <taxon>Hexapoda</taxon>
        <taxon>Insecta</taxon>
        <taxon>Pterygota</taxon>
        <taxon>Neoptera</taxon>
        <taxon>Endopterygota</taxon>
        <taxon>Lepidoptera</taxon>
        <taxon>Glossata</taxon>
        <taxon>Ditrysia</taxon>
        <taxon>Papilionoidea</taxon>
        <taxon>Pieridae</taxon>
        <taxon>Pierinae</taxon>
        <taxon>Leptosia</taxon>
    </lineage>
</organism>
<dbReference type="SUPFAM" id="SSF57667">
    <property type="entry name" value="beta-beta-alpha zinc fingers"/>
    <property type="match status" value="3"/>
</dbReference>
<dbReference type="GO" id="GO:0040029">
    <property type="term" value="P:epigenetic regulation of gene expression"/>
    <property type="evidence" value="ECO:0007669"/>
    <property type="project" value="UniProtKB-ARBA"/>
</dbReference>
<dbReference type="Gene3D" id="3.30.40.10">
    <property type="entry name" value="Zinc/RING finger domain, C3HC4 (zinc finger)"/>
    <property type="match status" value="1"/>
</dbReference>
<feature type="domain" description="C2H2-type" evidence="8">
    <location>
        <begin position="294"/>
        <end position="321"/>
    </location>
</feature>
<dbReference type="SMART" id="SM00228">
    <property type="entry name" value="PDZ"/>
    <property type="match status" value="1"/>
</dbReference>
<name>A0AAV1JG55_9NEOP</name>
<feature type="domain" description="PDZ" evidence="7">
    <location>
        <begin position="19"/>
        <end position="90"/>
    </location>
</feature>
<dbReference type="FunFam" id="3.30.160.60:FF:002343">
    <property type="entry name" value="Zinc finger protein 33A"/>
    <property type="match status" value="1"/>
</dbReference>
<dbReference type="CDD" id="cd00136">
    <property type="entry name" value="PDZ_canonical"/>
    <property type="match status" value="1"/>
</dbReference>
<dbReference type="GO" id="GO:0008270">
    <property type="term" value="F:zinc ion binding"/>
    <property type="evidence" value="ECO:0007669"/>
    <property type="project" value="UniProtKB-KW"/>
</dbReference>
<dbReference type="InterPro" id="IPR001478">
    <property type="entry name" value="PDZ"/>
</dbReference>